<sequence>MSIEFEDLNLLIFNYLKESGFRHSAFTFFRESVCSSRHRTTAVRPSMLVKVVKKGLQYLKIEAHINDDGEEMPCSKAFRLIGKHHCGSSKREKRLFHDSDSDKAIVQAPEKKIFTPQFDKRKDLTAAGALRSKLLERQLVKCSRDRPYKVTREENAIVLLGHCSEVFVCEWNPMFQSQLATGSNDGGGRVWALPSSRSSCVSSNYLHCEPESNDKEIVTMDWHPRGTVLALGSYDGTVAQYTHDGWLRFKVHTHEAPVLSVKYNHQGNLILSGGMDGTARLLCTSVGNLLHIFRWHKGPVVNVDWKDESIFATCSVDAMIYIGCVKSYNPVCSFSGHKAAINALKWDPQGRILASCSDDTTVKIWAQNSPHPLRDLHGHQESVSCIQWAQNPDKACLAPILASASDDKTVCIWDVETGSLLYRLAEHSVRISSITFSPDGEYLASGAFDSVVHVFSTKTGKLVRSFHRPGEVFDVKWSPGGNFLAACFADNSVSQFASHLLTNPGCSFCC</sequence>
<protein>
    <submittedName>
        <fullName evidence="1">Transducin beta-like, variant 2</fullName>
    </submittedName>
</protein>
<proteinExistence type="predicted"/>
<accession>A0ACC2THW6</accession>
<evidence type="ECO:0000313" key="2">
    <source>
        <dbReference type="Proteomes" id="UP001165960"/>
    </source>
</evidence>
<organism evidence="1 2">
    <name type="scientific">Entomophthora muscae</name>
    <dbReference type="NCBI Taxonomy" id="34485"/>
    <lineage>
        <taxon>Eukaryota</taxon>
        <taxon>Fungi</taxon>
        <taxon>Fungi incertae sedis</taxon>
        <taxon>Zoopagomycota</taxon>
        <taxon>Entomophthoromycotina</taxon>
        <taxon>Entomophthoromycetes</taxon>
        <taxon>Entomophthorales</taxon>
        <taxon>Entomophthoraceae</taxon>
        <taxon>Entomophthora</taxon>
    </lineage>
</organism>
<evidence type="ECO:0000313" key="1">
    <source>
        <dbReference type="EMBL" id="KAJ9074273.1"/>
    </source>
</evidence>
<name>A0ACC2THW6_9FUNG</name>
<comment type="caution">
    <text evidence="1">The sequence shown here is derived from an EMBL/GenBank/DDBJ whole genome shotgun (WGS) entry which is preliminary data.</text>
</comment>
<dbReference type="EMBL" id="QTSX02002864">
    <property type="protein sequence ID" value="KAJ9074273.1"/>
    <property type="molecule type" value="Genomic_DNA"/>
</dbReference>
<reference evidence="1" key="1">
    <citation type="submission" date="2022-04" db="EMBL/GenBank/DDBJ databases">
        <title>Genome of the entomopathogenic fungus Entomophthora muscae.</title>
        <authorList>
            <person name="Elya C."/>
            <person name="Lovett B.R."/>
            <person name="Lee E."/>
            <person name="Macias A.M."/>
            <person name="Hajek A.E."/>
            <person name="De Bivort B.L."/>
            <person name="Kasson M.T."/>
            <person name="De Fine Licht H.H."/>
            <person name="Stajich J.E."/>
        </authorList>
    </citation>
    <scope>NUCLEOTIDE SEQUENCE</scope>
    <source>
        <strain evidence="1">Berkeley</strain>
    </source>
</reference>
<keyword evidence="2" id="KW-1185">Reference proteome</keyword>
<gene>
    <name evidence="1" type="primary">TBL1X_1</name>
    <name evidence="1" type="ORF">DSO57_1007964</name>
</gene>
<dbReference type="Proteomes" id="UP001165960">
    <property type="component" value="Unassembled WGS sequence"/>
</dbReference>